<feature type="transmembrane region" description="Helical" evidence="4">
    <location>
        <begin position="267"/>
        <end position="290"/>
    </location>
</feature>
<dbReference type="Gene3D" id="3.30.565.10">
    <property type="entry name" value="Histidine kinase-like ATPase, C-terminal domain"/>
    <property type="match status" value="1"/>
</dbReference>
<evidence type="ECO:0000256" key="3">
    <source>
        <dbReference type="ARBA" id="ARBA00022553"/>
    </source>
</evidence>
<dbReference type="PRINTS" id="PR00344">
    <property type="entry name" value="BCTRLSENSOR"/>
</dbReference>
<evidence type="ECO:0000256" key="1">
    <source>
        <dbReference type="ARBA" id="ARBA00000085"/>
    </source>
</evidence>
<dbReference type="SMART" id="SM00388">
    <property type="entry name" value="HisKA"/>
    <property type="match status" value="1"/>
</dbReference>
<evidence type="ECO:0000256" key="2">
    <source>
        <dbReference type="ARBA" id="ARBA00012438"/>
    </source>
</evidence>
<evidence type="ECO:0000256" key="4">
    <source>
        <dbReference type="SAM" id="Phobius"/>
    </source>
</evidence>
<dbReference type="Gene3D" id="1.10.287.130">
    <property type="match status" value="1"/>
</dbReference>
<dbReference type="SUPFAM" id="SSF55874">
    <property type="entry name" value="ATPase domain of HSP90 chaperone/DNA topoisomerase II/histidine kinase"/>
    <property type="match status" value="1"/>
</dbReference>
<feature type="transmembrane region" description="Helical" evidence="4">
    <location>
        <begin position="126"/>
        <end position="146"/>
    </location>
</feature>
<keyword evidence="6" id="KW-0418">Kinase</keyword>
<evidence type="ECO:0000259" key="5">
    <source>
        <dbReference type="PROSITE" id="PS50109"/>
    </source>
</evidence>
<dbReference type="Pfam" id="PF02518">
    <property type="entry name" value="HATPase_c"/>
    <property type="match status" value="1"/>
</dbReference>
<comment type="catalytic activity">
    <reaction evidence="1">
        <text>ATP + protein L-histidine = ADP + protein N-phospho-L-histidine.</text>
        <dbReference type="EC" id="2.7.13.3"/>
    </reaction>
</comment>
<keyword evidence="4" id="KW-0472">Membrane</keyword>
<dbReference type="SUPFAM" id="SSF47384">
    <property type="entry name" value="Homodimeric domain of signal transducing histidine kinase"/>
    <property type="match status" value="1"/>
</dbReference>
<keyword evidence="4" id="KW-1133">Transmembrane helix</keyword>
<dbReference type="InterPro" id="IPR036890">
    <property type="entry name" value="HATPase_C_sf"/>
</dbReference>
<organism evidence="6 7">
    <name type="scientific">Hufsiella ginkgonis</name>
    <dbReference type="NCBI Taxonomy" id="2695274"/>
    <lineage>
        <taxon>Bacteria</taxon>
        <taxon>Pseudomonadati</taxon>
        <taxon>Bacteroidota</taxon>
        <taxon>Sphingobacteriia</taxon>
        <taxon>Sphingobacteriales</taxon>
        <taxon>Sphingobacteriaceae</taxon>
        <taxon>Hufsiella</taxon>
    </lineage>
</organism>
<dbReference type="PANTHER" id="PTHR43065">
    <property type="entry name" value="SENSOR HISTIDINE KINASE"/>
    <property type="match status" value="1"/>
</dbReference>
<comment type="caution">
    <text evidence="6">The sequence shown here is derived from an EMBL/GenBank/DDBJ whole genome shotgun (WGS) entry which is preliminary data.</text>
</comment>
<feature type="transmembrane region" description="Helical" evidence="4">
    <location>
        <begin position="158"/>
        <end position="178"/>
    </location>
</feature>
<feature type="transmembrane region" description="Helical" evidence="4">
    <location>
        <begin position="190"/>
        <end position="212"/>
    </location>
</feature>
<feature type="transmembrane region" description="Helical" evidence="4">
    <location>
        <begin position="297"/>
        <end position="318"/>
    </location>
</feature>
<keyword evidence="6" id="KW-0808">Transferase</keyword>
<keyword evidence="7" id="KW-1185">Reference proteome</keyword>
<dbReference type="GO" id="GO:0000155">
    <property type="term" value="F:phosphorelay sensor kinase activity"/>
    <property type="evidence" value="ECO:0007669"/>
    <property type="project" value="InterPro"/>
</dbReference>
<evidence type="ECO:0000313" key="6">
    <source>
        <dbReference type="EMBL" id="MXV16656.1"/>
    </source>
</evidence>
<protein>
    <recommendedName>
        <fullName evidence="2">histidine kinase</fullName>
        <ecNumber evidence="2">2.7.13.3</ecNumber>
    </recommendedName>
</protein>
<dbReference type="Proteomes" id="UP000451233">
    <property type="component" value="Unassembled WGS sequence"/>
</dbReference>
<dbReference type="CDD" id="cd00082">
    <property type="entry name" value="HisKA"/>
    <property type="match status" value="1"/>
</dbReference>
<keyword evidence="3" id="KW-0597">Phosphoprotein</keyword>
<dbReference type="SMART" id="SM00387">
    <property type="entry name" value="HATPase_c"/>
    <property type="match status" value="1"/>
</dbReference>
<keyword evidence="4" id="KW-0812">Transmembrane</keyword>
<dbReference type="InterPro" id="IPR036097">
    <property type="entry name" value="HisK_dim/P_sf"/>
</dbReference>
<dbReference type="InterPro" id="IPR003594">
    <property type="entry name" value="HATPase_dom"/>
</dbReference>
<sequence length="638" mass="70516">MVHKLPQLKGLKVGWLRLHFRVNDSLTGRSLVLQAYQTCASEVYLDGKLIRRFGKVSAEPDRQMVGGANALPDEFILTPGDHVMAVRFAVWPGAFALKWGNTLMAITVTSLHGFAITLKQNVLGGYLYMFVASVCFLLCLLHLSFYRYDPTKRANLYFSAYTLASTFGFAIWGLFWQLESAPEELLMMTLSSQAIILSTVFLVEALISLYAFRLRRARQVFWTLFAVSAVLVVFNANALCLGIPVLFFEGVLTWLTIKAMREKRRGAGIIAVAFAASILFLVAGIAIVVFDINTSNLLWTAVWAGIFLCPAIGISLYLSREFALDSKSLREKLLEVEKLSARTLVQEQEKQQLLASQNERLELLVSKRTDELSKSLDNLRATQNQLIQSEKMASLGELTAGIAHEIQNPLNFVNNFAEVSVELLGELKEEAGAGNTADVIAIADDLQQNLGKISHHGRRADNIVKGMLQHSRTSSGAKEQTDLNALADEYLRLSYHGLRAKDKSFNAQLVTGFDPELPVVNVIAQDIGRVLLNLFNNAFQAVGERLAKEHDGYQPKVEVHTKRTENGIEILVRDNGPGIPEGIRDKIFQPFFTTKPAGEGTGLGLSLSYDIVTKMHGGALTVVSEEGKFTEFAVMLPG</sequence>
<dbReference type="EMBL" id="WVHS01000003">
    <property type="protein sequence ID" value="MXV16656.1"/>
    <property type="molecule type" value="Genomic_DNA"/>
</dbReference>
<dbReference type="AlphaFoldDB" id="A0A7K1Y1U2"/>
<evidence type="ECO:0000313" key="7">
    <source>
        <dbReference type="Proteomes" id="UP000451233"/>
    </source>
</evidence>
<dbReference type="EC" id="2.7.13.3" evidence="2"/>
<dbReference type="PROSITE" id="PS50109">
    <property type="entry name" value="HIS_KIN"/>
    <property type="match status" value="1"/>
</dbReference>
<dbReference type="Pfam" id="PF00512">
    <property type="entry name" value="HisKA"/>
    <property type="match status" value="1"/>
</dbReference>
<gene>
    <name evidence="6" type="ORF">GS398_15240</name>
</gene>
<dbReference type="InterPro" id="IPR005467">
    <property type="entry name" value="His_kinase_dom"/>
</dbReference>
<feature type="transmembrane region" description="Helical" evidence="4">
    <location>
        <begin position="224"/>
        <end position="247"/>
    </location>
</feature>
<feature type="domain" description="Histidine kinase" evidence="5">
    <location>
        <begin position="401"/>
        <end position="638"/>
    </location>
</feature>
<dbReference type="PANTHER" id="PTHR43065:SF42">
    <property type="entry name" value="TWO-COMPONENT SENSOR PPRA"/>
    <property type="match status" value="1"/>
</dbReference>
<dbReference type="InterPro" id="IPR003661">
    <property type="entry name" value="HisK_dim/P_dom"/>
</dbReference>
<dbReference type="InterPro" id="IPR004358">
    <property type="entry name" value="Sig_transdc_His_kin-like_C"/>
</dbReference>
<reference evidence="6 7" key="1">
    <citation type="submission" date="2019-11" db="EMBL/GenBank/DDBJ databases">
        <title>Pedobacter sp. HMF7056 Genome sequencing and assembly.</title>
        <authorList>
            <person name="Kang H."/>
            <person name="Kim H."/>
            <person name="Joh K."/>
        </authorList>
    </citation>
    <scope>NUCLEOTIDE SEQUENCE [LARGE SCALE GENOMIC DNA]</scope>
    <source>
        <strain evidence="6 7">HMF7056</strain>
    </source>
</reference>
<accession>A0A7K1Y1U2</accession>
<name>A0A7K1Y1U2_9SPHI</name>
<proteinExistence type="predicted"/>